<dbReference type="RefSeq" id="WP_284202104.1">
    <property type="nucleotide sequence ID" value="NZ_BSPQ01000001.1"/>
</dbReference>
<dbReference type="EMBL" id="BSPQ01000001">
    <property type="protein sequence ID" value="GLS88978.1"/>
    <property type="molecule type" value="Genomic_DNA"/>
</dbReference>
<reference evidence="4" key="1">
    <citation type="journal article" date="2019" name="Int. J. Syst. Evol. Microbiol.">
        <title>The Global Catalogue of Microorganisms (GCM) 10K type strain sequencing project: providing services to taxonomists for standard genome sequencing and annotation.</title>
        <authorList>
            <consortium name="The Broad Institute Genomics Platform"/>
            <consortium name="The Broad Institute Genome Sequencing Center for Infectious Disease"/>
            <person name="Wu L."/>
            <person name="Ma J."/>
        </authorList>
    </citation>
    <scope>NUCLEOTIDE SEQUENCE [LARGE SCALE GENOMIC DNA]</scope>
    <source>
        <strain evidence="4">NBRC 103166</strain>
    </source>
</reference>
<organism evidence="3 4">
    <name type="scientific">Psychromonas marina</name>
    <dbReference type="NCBI Taxonomy" id="88364"/>
    <lineage>
        <taxon>Bacteria</taxon>
        <taxon>Pseudomonadati</taxon>
        <taxon>Pseudomonadota</taxon>
        <taxon>Gammaproteobacteria</taxon>
        <taxon>Alteromonadales</taxon>
        <taxon>Psychromonadaceae</taxon>
        <taxon>Psychromonas</taxon>
    </lineage>
</organism>
<feature type="domain" description="WYL" evidence="1">
    <location>
        <begin position="155"/>
        <end position="225"/>
    </location>
</feature>
<evidence type="ECO:0000313" key="4">
    <source>
        <dbReference type="Proteomes" id="UP001157353"/>
    </source>
</evidence>
<accession>A0ABQ6DV73</accession>
<dbReference type="Proteomes" id="UP001157353">
    <property type="component" value="Unassembled WGS sequence"/>
</dbReference>
<protein>
    <recommendedName>
        <fullName evidence="5">WYL domain-containing protein</fullName>
    </recommendedName>
</protein>
<evidence type="ECO:0000259" key="1">
    <source>
        <dbReference type="Pfam" id="PF13280"/>
    </source>
</evidence>
<gene>
    <name evidence="3" type="ORF">GCM10007916_00450</name>
</gene>
<dbReference type="InterPro" id="IPR026881">
    <property type="entry name" value="WYL_dom"/>
</dbReference>
<dbReference type="Pfam" id="PF25583">
    <property type="entry name" value="WCX"/>
    <property type="match status" value="1"/>
</dbReference>
<evidence type="ECO:0000259" key="2">
    <source>
        <dbReference type="Pfam" id="PF25583"/>
    </source>
</evidence>
<dbReference type="PROSITE" id="PS52050">
    <property type="entry name" value="WYL"/>
    <property type="match status" value="1"/>
</dbReference>
<comment type="caution">
    <text evidence="3">The sequence shown here is derived from an EMBL/GenBank/DDBJ whole genome shotgun (WGS) entry which is preliminary data.</text>
</comment>
<dbReference type="InterPro" id="IPR051534">
    <property type="entry name" value="CBASS_pafABC_assoc_protein"/>
</dbReference>
<feature type="domain" description="WCX" evidence="2">
    <location>
        <begin position="267"/>
        <end position="332"/>
    </location>
</feature>
<keyword evidence="4" id="KW-1185">Reference proteome</keyword>
<evidence type="ECO:0000313" key="3">
    <source>
        <dbReference type="EMBL" id="GLS88978.1"/>
    </source>
</evidence>
<dbReference type="Pfam" id="PF13280">
    <property type="entry name" value="WYL"/>
    <property type="match status" value="1"/>
</dbReference>
<dbReference type="InterPro" id="IPR057727">
    <property type="entry name" value="WCX_dom"/>
</dbReference>
<proteinExistence type="predicted"/>
<dbReference type="PANTHER" id="PTHR34580">
    <property type="match status" value="1"/>
</dbReference>
<sequence length="339" mass="39908">MNKTLRRIENILASIPCYPDAISIRDIKDVLAQKSLLNENTDDSSQMKMVRRLVKEVCEEYCSIEEISDKHPKHYRIAEKHPHPSRTDVINKGLPLEVIKPHIIEMLPYTLRGDAEHIFNAVGAPKNKNIKLWKKSFHYVQHEFQLQAPAYNKKHFQLIEQALLDKKNICMQYKTREQILSTYHITPLGIILRFPNFYLIANKNVDERNETNEIRTFKLSRIETLVPEFTTINDTSAFNIHEYATQDKYFSGGTEINLVLNIKTENYAHLLHENKFNINQSISEINGEFTEIRATVKHSDSLEKWLFKYAYYIEVIRPLELREKVINYIKKAQNTYRLN</sequence>
<evidence type="ECO:0008006" key="5">
    <source>
        <dbReference type="Google" id="ProtNLM"/>
    </source>
</evidence>
<name>A0ABQ6DV73_9GAMM</name>
<dbReference type="PANTHER" id="PTHR34580:SF1">
    <property type="entry name" value="PROTEIN PAFC"/>
    <property type="match status" value="1"/>
</dbReference>